<sequence>MDGRVSIVPKARSQVMRKITTVSVLTLSVLGLAGSAQAHAVPTAAPATPSQVNSGPPFAYADCIDAAVKQKHETPSHAKWHCDLLVQKGWVRPRTH</sequence>
<name>A0ABP3QGL2_9ACTN</name>
<gene>
    <name evidence="2" type="ORF">GCM10010394_15130</name>
</gene>
<proteinExistence type="predicted"/>
<keyword evidence="3" id="KW-1185">Reference proteome</keyword>
<comment type="caution">
    <text evidence="2">The sequence shown here is derived from an EMBL/GenBank/DDBJ whole genome shotgun (WGS) entry which is preliminary data.</text>
</comment>
<dbReference type="Proteomes" id="UP001500668">
    <property type="component" value="Unassembled WGS sequence"/>
</dbReference>
<keyword evidence="1" id="KW-0732">Signal</keyword>
<reference evidence="3" key="1">
    <citation type="journal article" date="2019" name="Int. J. Syst. Evol. Microbiol.">
        <title>The Global Catalogue of Microorganisms (GCM) 10K type strain sequencing project: providing services to taxonomists for standard genome sequencing and annotation.</title>
        <authorList>
            <consortium name="The Broad Institute Genomics Platform"/>
            <consortium name="The Broad Institute Genome Sequencing Center for Infectious Disease"/>
            <person name="Wu L."/>
            <person name="Ma J."/>
        </authorList>
    </citation>
    <scope>NUCLEOTIDE SEQUENCE [LARGE SCALE GENOMIC DNA]</scope>
    <source>
        <strain evidence="3">JCM 5067</strain>
    </source>
</reference>
<organism evidence="2 3">
    <name type="scientific">Streptomyces crystallinus</name>
    <dbReference type="NCBI Taxonomy" id="68191"/>
    <lineage>
        <taxon>Bacteria</taxon>
        <taxon>Bacillati</taxon>
        <taxon>Actinomycetota</taxon>
        <taxon>Actinomycetes</taxon>
        <taxon>Kitasatosporales</taxon>
        <taxon>Streptomycetaceae</taxon>
        <taxon>Streptomyces</taxon>
    </lineage>
</organism>
<protein>
    <recommendedName>
        <fullName evidence="4">Secreted protein</fullName>
    </recommendedName>
</protein>
<dbReference type="RefSeq" id="WP_344071500.1">
    <property type="nucleotide sequence ID" value="NZ_BAAACA010000009.1"/>
</dbReference>
<accession>A0ABP3QGL2</accession>
<evidence type="ECO:0000313" key="2">
    <source>
        <dbReference type="EMBL" id="GAA0587031.1"/>
    </source>
</evidence>
<feature type="signal peptide" evidence="1">
    <location>
        <begin position="1"/>
        <end position="40"/>
    </location>
</feature>
<dbReference type="EMBL" id="BAAACA010000009">
    <property type="protein sequence ID" value="GAA0587031.1"/>
    <property type="molecule type" value="Genomic_DNA"/>
</dbReference>
<feature type="chain" id="PRO_5045470539" description="Secreted protein" evidence="1">
    <location>
        <begin position="41"/>
        <end position="96"/>
    </location>
</feature>
<evidence type="ECO:0008006" key="4">
    <source>
        <dbReference type="Google" id="ProtNLM"/>
    </source>
</evidence>
<evidence type="ECO:0000256" key="1">
    <source>
        <dbReference type="SAM" id="SignalP"/>
    </source>
</evidence>
<evidence type="ECO:0000313" key="3">
    <source>
        <dbReference type="Proteomes" id="UP001500668"/>
    </source>
</evidence>